<proteinExistence type="predicted"/>
<dbReference type="Pfam" id="PF05402">
    <property type="entry name" value="PqqD"/>
    <property type="match status" value="1"/>
</dbReference>
<comment type="caution">
    <text evidence="2">The sequence shown here is derived from an EMBL/GenBank/DDBJ whole genome shotgun (WGS) entry which is preliminary data.</text>
</comment>
<evidence type="ECO:0000313" key="3">
    <source>
        <dbReference type="Proteomes" id="UP001314796"/>
    </source>
</evidence>
<name>A0ABS2NRB9_9FIRM</name>
<keyword evidence="1" id="KW-1133">Transmembrane helix</keyword>
<organism evidence="2 3">
    <name type="scientific">Alkaliphilus hydrothermalis</name>
    <dbReference type="NCBI Taxonomy" id="1482730"/>
    <lineage>
        <taxon>Bacteria</taxon>
        <taxon>Bacillati</taxon>
        <taxon>Bacillota</taxon>
        <taxon>Clostridia</taxon>
        <taxon>Peptostreptococcales</taxon>
        <taxon>Natronincolaceae</taxon>
        <taxon>Alkaliphilus</taxon>
    </lineage>
</organism>
<feature type="transmembrane region" description="Helical" evidence="1">
    <location>
        <begin position="6"/>
        <end position="24"/>
    </location>
</feature>
<dbReference type="RefSeq" id="WP_204402802.1">
    <property type="nucleotide sequence ID" value="NZ_JAFBEE010000013.1"/>
</dbReference>
<evidence type="ECO:0000256" key="1">
    <source>
        <dbReference type="SAM" id="Phobius"/>
    </source>
</evidence>
<sequence length="115" mass="13270">MKKIVILNITIFFYLYAFSIFMVSENQILHKTTYIWKEEEACAVIITNEGKKIILNPSSTMIWKLIDDDSTVDMIINTSVKENGLKEDQCMDIIKDLINVGIVTNEDYIWGDSLL</sequence>
<keyword evidence="1" id="KW-0472">Membrane</keyword>
<evidence type="ECO:0008006" key="4">
    <source>
        <dbReference type="Google" id="ProtNLM"/>
    </source>
</evidence>
<reference evidence="2 3" key="1">
    <citation type="submission" date="2021-01" db="EMBL/GenBank/DDBJ databases">
        <title>Genomic Encyclopedia of Type Strains, Phase IV (KMG-IV): sequencing the most valuable type-strain genomes for metagenomic binning, comparative biology and taxonomic classification.</title>
        <authorList>
            <person name="Goeker M."/>
        </authorList>
    </citation>
    <scope>NUCLEOTIDE SEQUENCE [LARGE SCALE GENOMIC DNA]</scope>
    <source>
        <strain evidence="2 3">DSM 25890</strain>
    </source>
</reference>
<dbReference type="Proteomes" id="UP001314796">
    <property type="component" value="Unassembled WGS sequence"/>
</dbReference>
<accession>A0ABS2NRB9</accession>
<protein>
    <recommendedName>
        <fullName evidence="4">Coenzyme PQQ synthesis protein D (PqqD)</fullName>
    </recommendedName>
</protein>
<dbReference type="EMBL" id="JAFBEE010000013">
    <property type="protein sequence ID" value="MBM7615503.1"/>
    <property type="molecule type" value="Genomic_DNA"/>
</dbReference>
<keyword evidence="1" id="KW-0812">Transmembrane</keyword>
<evidence type="ECO:0000313" key="2">
    <source>
        <dbReference type="EMBL" id="MBM7615503.1"/>
    </source>
</evidence>
<keyword evidence="3" id="KW-1185">Reference proteome</keyword>
<dbReference type="InterPro" id="IPR008792">
    <property type="entry name" value="PQQD"/>
</dbReference>
<gene>
    <name evidence="2" type="ORF">JOC73_002073</name>
</gene>